<keyword evidence="1" id="KW-0812">Transmembrane</keyword>
<dbReference type="Proteomes" id="UP000325415">
    <property type="component" value="Unassembled WGS sequence"/>
</dbReference>
<proteinExistence type="predicted"/>
<sequence length="609" mass="65525">MATSRHANSGHRSRRHRVWPWVTGVVVLLLALVAVAGVFGLKFYSEAKQVREHSQNAMQMMSGFSDVTNADAVRNLNSQLPSIRHETGEAKSIAHGRLWNVAAKLPKVGNDVTTVQGMTTSLDGIVNDAVPGFVNAVTGLQSSQLSTGDGQLNLQPILDAQKNITSANAALQQQVAAFNALPTPSIGAVKDSYTSARESLNSVAKKTDALSKAMNILPDFLGSSQPRTYLIMSMTTSEARSSGGLIGSVGVMTTDNGKISIGNFRPNTEYIPYGSGDPTADEQRIFRQWGPLSMSFDIRDLAVYPDTSRTAEGMQAIWQRTPWGSGQPIDGVLLIDPVFLQELISINGNVKLSDGRVLNGQNTAEFLLNTVYKEYPVYEQDLYFQEVATQSIGSMFSNMNVKKLSQTANIMSSMASGRHFSMYAFDPAVEKTISGAGFTAQTPNSEEHPSVGVYVTEQNPSKMDWYIHRTSTVTRMSCNADSSQTYTVEYKLENTLNAKDGSSLPAYVSGVVPTQQTQGIEKVLIYAPAGGKIANLQTQGNVTQSRKENLNGKAINASLAQIGPGQAAVYSFDVTTSPKSVSDLTVDQTPMGWADAGVTLENSACAIGK</sequence>
<evidence type="ECO:0000313" key="2">
    <source>
        <dbReference type="EMBL" id="KAE8127537.1"/>
    </source>
</evidence>
<dbReference type="EMBL" id="QDAG01000008">
    <property type="protein sequence ID" value="KAE8127537.1"/>
    <property type="molecule type" value="Genomic_DNA"/>
</dbReference>
<dbReference type="RefSeq" id="WP_152581190.1">
    <property type="nucleotide sequence ID" value="NZ_QDAG01000008.1"/>
</dbReference>
<feature type="transmembrane region" description="Helical" evidence="1">
    <location>
        <begin position="21"/>
        <end position="44"/>
    </location>
</feature>
<dbReference type="OrthoDB" id="3223041at2"/>
<evidence type="ECO:0000256" key="1">
    <source>
        <dbReference type="SAM" id="Phobius"/>
    </source>
</evidence>
<keyword evidence="1" id="KW-0472">Membrane</keyword>
<protein>
    <submittedName>
        <fullName evidence="2">DUF4012 domain-containing protein</fullName>
    </submittedName>
</protein>
<dbReference type="Pfam" id="PF13196">
    <property type="entry name" value="DUF4012"/>
    <property type="match status" value="1"/>
</dbReference>
<reference evidence="2 3" key="1">
    <citation type="submission" date="2018-04" db="EMBL/GenBank/DDBJ databases">
        <authorList>
            <person name="Eckel V.P."/>
            <person name="Vogel R.F."/>
        </authorList>
    </citation>
    <scope>NUCLEOTIDE SEQUENCE [LARGE SCALE GENOMIC DNA]</scope>
    <source>
        <strain evidence="3">TMW 2.1764</strain>
    </source>
</reference>
<dbReference type="GeneID" id="78127630"/>
<comment type="caution">
    <text evidence="2">The sequence shown here is derived from an EMBL/GenBank/DDBJ whole genome shotgun (WGS) entry which is preliminary data.</text>
</comment>
<accession>A0A5N6RZV3</accession>
<evidence type="ECO:0000313" key="3">
    <source>
        <dbReference type="Proteomes" id="UP000325415"/>
    </source>
</evidence>
<dbReference type="InterPro" id="IPR025101">
    <property type="entry name" value="DUF4012"/>
</dbReference>
<name>A0A5N6RZV3_9BIFI</name>
<keyword evidence="1" id="KW-1133">Transmembrane helix</keyword>
<dbReference type="AlphaFoldDB" id="A0A5N6RZV3"/>
<keyword evidence="3" id="KW-1185">Reference proteome</keyword>
<organism evidence="2 3">
    <name type="scientific">Bifidobacterium tibiigranuli</name>
    <dbReference type="NCBI Taxonomy" id="2172043"/>
    <lineage>
        <taxon>Bacteria</taxon>
        <taxon>Bacillati</taxon>
        <taxon>Actinomycetota</taxon>
        <taxon>Actinomycetes</taxon>
        <taxon>Bifidobacteriales</taxon>
        <taxon>Bifidobacteriaceae</taxon>
        <taxon>Bifidobacterium</taxon>
    </lineage>
</organism>
<gene>
    <name evidence="2" type="ORF">DDE84_08040</name>
</gene>